<keyword evidence="4" id="KW-1185">Reference proteome</keyword>
<comment type="caution">
    <text evidence="3">The sequence shown here is derived from an EMBL/GenBank/DDBJ whole genome shotgun (WGS) entry which is preliminary data.</text>
</comment>
<dbReference type="AlphaFoldDB" id="A0A5J5INZ5"/>
<reference evidence="3 4" key="1">
    <citation type="submission" date="2019-09" db="EMBL/GenBank/DDBJ databases">
        <title>Draft genome sequence of Ginsengibacter sp. BR5-29.</title>
        <authorList>
            <person name="Im W.-T."/>
        </authorList>
    </citation>
    <scope>NUCLEOTIDE SEQUENCE [LARGE SCALE GENOMIC DNA]</scope>
    <source>
        <strain evidence="3 4">BR5-29</strain>
    </source>
</reference>
<organism evidence="3 4">
    <name type="scientific">Ginsengibacter hankyongi</name>
    <dbReference type="NCBI Taxonomy" id="2607284"/>
    <lineage>
        <taxon>Bacteria</taxon>
        <taxon>Pseudomonadati</taxon>
        <taxon>Bacteroidota</taxon>
        <taxon>Chitinophagia</taxon>
        <taxon>Chitinophagales</taxon>
        <taxon>Chitinophagaceae</taxon>
        <taxon>Ginsengibacter</taxon>
    </lineage>
</organism>
<keyword evidence="1" id="KW-0472">Membrane</keyword>
<evidence type="ECO:0000256" key="1">
    <source>
        <dbReference type="SAM" id="Phobius"/>
    </source>
</evidence>
<dbReference type="Proteomes" id="UP000326903">
    <property type="component" value="Unassembled WGS sequence"/>
</dbReference>
<keyword evidence="2" id="KW-0732">Signal</keyword>
<feature type="transmembrane region" description="Helical" evidence="1">
    <location>
        <begin position="168"/>
        <end position="189"/>
    </location>
</feature>
<feature type="signal peptide" evidence="2">
    <location>
        <begin position="1"/>
        <end position="28"/>
    </location>
</feature>
<keyword evidence="1" id="KW-0812">Transmembrane</keyword>
<evidence type="ECO:0000256" key="2">
    <source>
        <dbReference type="SAM" id="SignalP"/>
    </source>
</evidence>
<protein>
    <submittedName>
        <fullName evidence="3">Protein BatD</fullName>
    </submittedName>
</protein>
<proteinExistence type="predicted"/>
<feature type="chain" id="PRO_5023840409" evidence="2">
    <location>
        <begin position="29"/>
        <end position="325"/>
    </location>
</feature>
<dbReference type="RefSeq" id="WP_150413847.1">
    <property type="nucleotide sequence ID" value="NZ_VYQF01000001.1"/>
</dbReference>
<sequence>MKQKQLKRSVYHKPLVITIFLLGSVLLAQNNFAQAPSIQTTVDKNNILIGEQFHYKVSTSMPDNTYRLSWFNMPDTLGHFQVVRENKIDSSYLNGNLNFSQDITITSFDSGRQVIPPLVLNMETLQGDSSFNLLTDSIPIQVSFSPMDSVQTFHDIKSIIEVKKEWAWWWWAILVVALILLFFWIRFLIKFFKKKNAPDLFKSKLSPYDEAMQSLNDLEKEQLLQQNEVKAYHTRLTDIFKRYISRKTKTYKMHLTSDEMLMDLDEYNLGKEKLTAFANCLRMSSAVKFAKYIPANYESEKCLQEIKDTITEINNKLNTKTESAV</sequence>
<evidence type="ECO:0000313" key="4">
    <source>
        <dbReference type="Proteomes" id="UP000326903"/>
    </source>
</evidence>
<accession>A0A5J5INZ5</accession>
<evidence type="ECO:0000313" key="3">
    <source>
        <dbReference type="EMBL" id="KAA9041727.1"/>
    </source>
</evidence>
<keyword evidence="1" id="KW-1133">Transmembrane helix</keyword>
<name>A0A5J5INZ5_9BACT</name>
<dbReference type="EMBL" id="VYQF01000001">
    <property type="protein sequence ID" value="KAA9041727.1"/>
    <property type="molecule type" value="Genomic_DNA"/>
</dbReference>
<gene>
    <name evidence="3" type="ORF">FW778_06825</name>
</gene>